<name>A0AAX4J0D5_9PEZI</name>
<accession>A0AAX4J0D5</accession>
<feature type="compositionally biased region" description="Basic and acidic residues" evidence="1">
    <location>
        <begin position="32"/>
        <end position="46"/>
    </location>
</feature>
<keyword evidence="3" id="KW-1185">Reference proteome</keyword>
<gene>
    <name evidence="2" type="ORF">CDEST_13953</name>
</gene>
<dbReference type="EMBL" id="CP137313">
    <property type="protein sequence ID" value="WQF88939.1"/>
    <property type="molecule type" value="Genomic_DNA"/>
</dbReference>
<reference evidence="3" key="1">
    <citation type="journal article" date="2023" name="bioRxiv">
        <title>Complete genome of the Medicago anthracnose fungus, Colletotrichum destructivum, reveals a mini-chromosome-like region within a core chromosome.</title>
        <authorList>
            <person name="Lapalu N."/>
            <person name="Simon A."/>
            <person name="Lu A."/>
            <person name="Plaumann P.-L."/>
            <person name="Amselem J."/>
            <person name="Pigne S."/>
            <person name="Auger A."/>
            <person name="Koch C."/>
            <person name="Dallery J.-F."/>
            <person name="O'Connell R.J."/>
        </authorList>
    </citation>
    <scope>NUCLEOTIDE SEQUENCE [LARGE SCALE GENOMIC DNA]</scope>
    <source>
        <strain evidence="3">CBS 520.97</strain>
    </source>
</reference>
<feature type="region of interest" description="Disordered" evidence="1">
    <location>
        <begin position="1"/>
        <end position="62"/>
    </location>
</feature>
<dbReference type="AlphaFoldDB" id="A0AAX4J0D5"/>
<evidence type="ECO:0000313" key="2">
    <source>
        <dbReference type="EMBL" id="WQF88939.1"/>
    </source>
</evidence>
<organism evidence="2 3">
    <name type="scientific">Colletotrichum destructivum</name>
    <dbReference type="NCBI Taxonomy" id="34406"/>
    <lineage>
        <taxon>Eukaryota</taxon>
        <taxon>Fungi</taxon>
        <taxon>Dikarya</taxon>
        <taxon>Ascomycota</taxon>
        <taxon>Pezizomycotina</taxon>
        <taxon>Sordariomycetes</taxon>
        <taxon>Hypocreomycetidae</taxon>
        <taxon>Glomerellales</taxon>
        <taxon>Glomerellaceae</taxon>
        <taxon>Colletotrichum</taxon>
        <taxon>Colletotrichum destructivum species complex</taxon>
    </lineage>
</organism>
<dbReference type="Proteomes" id="UP001322277">
    <property type="component" value="Chromosome 9"/>
</dbReference>
<evidence type="ECO:0000256" key="1">
    <source>
        <dbReference type="SAM" id="MobiDB-lite"/>
    </source>
</evidence>
<proteinExistence type="predicted"/>
<dbReference type="RefSeq" id="XP_062786160.1">
    <property type="nucleotide sequence ID" value="XM_062930109.1"/>
</dbReference>
<dbReference type="KEGG" id="cdet:87950453"/>
<sequence length="103" mass="10873">MEAGPALEVDPPQGRQTAPTPELGRGTAMTRSDPRDQGERRNRDKASGGASTERFLPVAPDSWGAGWEGCGMKQGAANDRDGFFEPGLSLESSVLALSGLVMR</sequence>
<dbReference type="GeneID" id="87950453"/>
<evidence type="ECO:0000313" key="3">
    <source>
        <dbReference type="Proteomes" id="UP001322277"/>
    </source>
</evidence>
<protein>
    <submittedName>
        <fullName evidence="2">Uncharacterized protein</fullName>
    </submittedName>
</protein>